<proteinExistence type="predicted"/>
<evidence type="ECO:0000313" key="1">
    <source>
        <dbReference type="EMBL" id="CAK7336139.1"/>
    </source>
</evidence>
<accession>A0AAV1RHQ7</accession>
<dbReference type="AlphaFoldDB" id="A0AAV1RHQ7"/>
<organism evidence="1 2">
    <name type="scientific">Dovyalis caffra</name>
    <dbReference type="NCBI Taxonomy" id="77055"/>
    <lineage>
        <taxon>Eukaryota</taxon>
        <taxon>Viridiplantae</taxon>
        <taxon>Streptophyta</taxon>
        <taxon>Embryophyta</taxon>
        <taxon>Tracheophyta</taxon>
        <taxon>Spermatophyta</taxon>
        <taxon>Magnoliopsida</taxon>
        <taxon>eudicotyledons</taxon>
        <taxon>Gunneridae</taxon>
        <taxon>Pentapetalae</taxon>
        <taxon>rosids</taxon>
        <taxon>fabids</taxon>
        <taxon>Malpighiales</taxon>
        <taxon>Salicaceae</taxon>
        <taxon>Flacourtieae</taxon>
        <taxon>Dovyalis</taxon>
    </lineage>
</organism>
<protein>
    <submittedName>
        <fullName evidence="1">Uncharacterized protein</fullName>
    </submittedName>
</protein>
<evidence type="ECO:0000313" key="2">
    <source>
        <dbReference type="Proteomes" id="UP001314170"/>
    </source>
</evidence>
<keyword evidence="2" id="KW-1185">Reference proteome</keyword>
<name>A0AAV1RHQ7_9ROSI</name>
<sequence length="202" mass="23335">MVRGDLQDIVETRWVREKMKWASAVLQQRQISFHFKVNKLNVNINGRWTYTAFGYIFKEITSTWLVGSIKSCVLSIRTKNNGNDGKYRMKMLSDSDAALCVLIFFTNNIRNAVHSSLISEPLTHVVPRTWENLCMNSDVKRSTNILHRIIEEEAKNNREPSRGMQEQKKEEYNLHLIIWAGALTVLKEAQLSNPRTVLLALT</sequence>
<comment type="caution">
    <text evidence="1">The sequence shown here is derived from an EMBL/GenBank/DDBJ whole genome shotgun (WGS) entry which is preliminary data.</text>
</comment>
<dbReference type="EMBL" id="CAWUPB010000994">
    <property type="protein sequence ID" value="CAK7336139.1"/>
    <property type="molecule type" value="Genomic_DNA"/>
</dbReference>
<reference evidence="1 2" key="1">
    <citation type="submission" date="2024-01" db="EMBL/GenBank/DDBJ databases">
        <authorList>
            <person name="Waweru B."/>
        </authorList>
    </citation>
    <scope>NUCLEOTIDE SEQUENCE [LARGE SCALE GENOMIC DNA]</scope>
</reference>
<gene>
    <name evidence="1" type="ORF">DCAF_LOCUS11145</name>
</gene>
<dbReference type="Proteomes" id="UP001314170">
    <property type="component" value="Unassembled WGS sequence"/>
</dbReference>